<dbReference type="Proteomes" id="UP000299102">
    <property type="component" value="Unassembled WGS sequence"/>
</dbReference>
<evidence type="ECO:0000313" key="2">
    <source>
        <dbReference type="Proteomes" id="UP000299102"/>
    </source>
</evidence>
<name>A0A4C1SZ04_EUMVA</name>
<dbReference type="AlphaFoldDB" id="A0A4C1SZ04"/>
<keyword evidence="2" id="KW-1185">Reference proteome</keyword>
<evidence type="ECO:0000313" key="1">
    <source>
        <dbReference type="EMBL" id="GBP06510.1"/>
    </source>
</evidence>
<reference evidence="1 2" key="1">
    <citation type="journal article" date="2019" name="Commun. Biol.">
        <title>The bagworm genome reveals a unique fibroin gene that provides high tensile strength.</title>
        <authorList>
            <person name="Kono N."/>
            <person name="Nakamura H."/>
            <person name="Ohtoshi R."/>
            <person name="Tomita M."/>
            <person name="Numata K."/>
            <person name="Arakawa K."/>
        </authorList>
    </citation>
    <scope>NUCLEOTIDE SEQUENCE [LARGE SCALE GENOMIC DNA]</scope>
</reference>
<proteinExistence type="predicted"/>
<protein>
    <submittedName>
        <fullName evidence="1">Uncharacterized protein</fullName>
    </submittedName>
</protein>
<sequence length="247" mass="27419">MLHSMPISKTGQSKWSIHYASRDAAAVGFMGSIPGSLHFQISIDRKVHGELQADNNVAVDFGRERTLTFHGADVIPPCDSPHISYTNFHEDCGSGVQKLPKPTCILRPARHSSTLRPQRNELARFSPTFAPGVEDGFRFQLDHGGLNNKFIYWCQIKPLALCLGEHPTRYSIHTHKADNVLVIPPESRVSMGGGDHPYANGSHAHLLLYNFLKNYSLRASETRKPSVLDVIIALKRTSTGLESSRKL</sequence>
<organism evidence="1 2">
    <name type="scientific">Eumeta variegata</name>
    <name type="common">Bagworm moth</name>
    <name type="synonym">Eumeta japonica</name>
    <dbReference type="NCBI Taxonomy" id="151549"/>
    <lineage>
        <taxon>Eukaryota</taxon>
        <taxon>Metazoa</taxon>
        <taxon>Ecdysozoa</taxon>
        <taxon>Arthropoda</taxon>
        <taxon>Hexapoda</taxon>
        <taxon>Insecta</taxon>
        <taxon>Pterygota</taxon>
        <taxon>Neoptera</taxon>
        <taxon>Endopterygota</taxon>
        <taxon>Lepidoptera</taxon>
        <taxon>Glossata</taxon>
        <taxon>Ditrysia</taxon>
        <taxon>Tineoidea</taxon>
        <taxon>Psychidae</taxon>
        <taxon>Oiketicinae</taxon>
        <taxon>Eumeta</taxon>
    </lineage>
</organism>
<accession>A0A4C1SZ04</accession>
<gene>
    <name evidence="1" type="ORF">EVAR_4630_1</name>
</gene>
<dbReference type="EMBL" id="BGZK01000022">
    <property type="protein sequence ID" value="GBP06510.1"/>
    <property type="molecule type" value="Genomic_DNA"/>
</dbReference>
<comment type="caution">
    <text evidence="1">The sequence shown here is derived from an EMBL/GenBank/DDBJ whole genome shotgun (WGS) entry which is preliminary data.</text>
</comment>